<keyword evidence="1" id="KW-0812">Transmembrane</keyword>
<keyword evidence="1" id="KW-1133">Transmembrane helix</keyword>
<reference evidence="2 3" key="1">
    <citation type="journal article" date="2024" name="Commun. Biol.">
        <title>Comparative genomic analysis of thermophilic fungi reveals convergent evolutionary adaptations and gene losses.</title>
        <authorList>
            <person name="Steindorff A.S."/>
            <person name="Aguilar-Pontes M.V."/>
            <person name="Robinson A.J."/>
            <person name="Andreopoulos B."/>
            <person name="LaButti K."/>
            <person name="Kuo A."/>
            <person name="Mondo S."/>
            <person name="Riley R."/>
            <person name="Otillar R."/>
            <person name="Haridas S."/>
            <person name="Lipzen A."/>
            <person name="Grimwood J."/>
            <person name="Schmutz J."/>
            <person name="Clum A."/>
            <person name="Reid I.D."/>
            <person name="Moisan M.C."/>
            <person name="Butler G."/>
            <person name="Nguyen T.T.M."/>
            <person name="Dewar K."/>
            <person name="Conant G."/>
            <person name="Drula E."/>
            <person name="Henrissat B."/>
            <person name="Hansel C."/>
            <person name="Singer S."/>
            <person name="Hutchinson M.I."/>
            <person name="de Vries R.P."/>
            <person name="Natvig D.O."/>
            <person name="Powell A.J."/>
            <person name="Tsang A."/>
            <person name="Grigoriev I.V."/>
        </authorList>
    </citation>
    <scope>NUCLEOTIDE SEQUENCE [LARGE SCALE GENOMIC DNA]</scope>
    <source>
        <strain evidence="2 3">CBS 494.80</strain>
    </source>
</reference>
<sequence>MHRLQPLIQFIFHYLIFWVSFFIPVTYILFHIPNGSPVVHYIPLIFRTIYLGIFYAFIPLELSLWTLNWYTFQNEMRDYETCIWDEDWIFVPGVTVYHPEIHMYRHYERSWERFCNPNDPYTTLGRITRALKMRSGSEWHFMREIELLDEFLGWKKRRPGRWNVFSRNSKEREDDPQAWLRGTGIANLQILWETLQVRARTLGFMAEYTLTVEDEESEIKAQVVNAICAEYSSVKKHMQFFRSRGWASWLGECDTAVDKKLLVACNSLKKADGVWDRLADADYMEAMSSVFRRSWKGIVVYFDRVFGPRTV</sequence>
<evidence type="ECO:0000313" key="2">
    <source>
        <dbReference type="EMBL" id="KAL2068514.1"/>
    </source>
</evidence>
<gene>
    <name evidence="2" type="ORF">VTL71DRAFT_14851</name>
</gene>
<comment type="caution">
    <text evidence="2">The sequence shown here is derived from an EMBL/GenBank/DDBJ whole genome shotgun (WGS) entry which is preliminary data.</text>
</comment>
<feature type="transmembrane region" description="Helical" evidence="1">
    <location>
        <begin position="12"/>
        <end position="32"/>
    </location>
</feature>
<accession>A0ABR4CEX7</accession>
<protein>
    <submittedName>
        <fullName evidence="2">Uncharacterized protein</fullName>
    </submittedName>
</protein>
<dbReference type="EMBL" id="JAZHXI010000008">
    <property type="protein sequence ID" value="KAL2068514.1"/>
    <property type="molecule type" value="Genomic_DNA"/>
</dbReference>
<keyword evidence="1" id="KW-0472">Membrane</keyword>
<dbReference type="Proteomes" id="UP001595075">
    <property type="component" value="Unassembled WGS sequence"/>
</dbReference>
<organism evidence="2 3">
    <name type="scientific">Oculimacula yallundae</name>
    <dbReference type="NCBI Taxonomy" id="86028"/>
    <lineage>
        <taxon>Eukaryota</taxon>
        <taxon>Fungi</taxon>
        <taxon>Dikarya</taxon>
        <taxon>Ascomycota</taxon>
        <taxon>Pezizomycotina</taxon>
        <taxon>Leotiomycetes</taxon>
        <taxon>Helotiales</taxon>
        <taxon>Ploettnerulaceae</taxon>
        <taxon>Oculimacula</taxon>
    </lineage>
</organism>
<name>A0ABR4CEX7_9HELO</name>
<proteinExistence type="predicted"/>
<keyword evidence="3" id="KW-1185">Reference proteome</keyword>
<evidence type="ECO:0000256" key="1">
    <source>
        <dbReference type="SAM" id="Phobius"/>
    </source>
</evidence>
<feature type="transmembrane region" description="Helical" evidence="1">
    <location>
        <begin position="44"/>
        <end position="67"/>
    </location>
</feature>
<evidence type="ECO:0000313" key="3">
    <source>
        <dbReference type="Proteomes" id="UP001595075"/>
    </source>
</evidence>